<evidence type="ECO:0000256" key="1">
    <source>
        <dbReference type="ARBA" id="ARBA00008894"/>
    </source>
</evidence>
<keyword evidence="4" id="KW-0547">Nucleotide-binding</keyword>
<evidence type="ECO:0000313" key="8">
    <source>
        <dbReference type="Proteomes" id="UP001327560"/>
    </source>
</evidence>
<dbReference type="AlphaFoldDB" id="A0AAQ3KS75"/>
<evidence type="ECO:0000256" key="3">
    <source>
        <dbReference type="ARBA" id="ARBA00022737"/>
    </source>
</evidence>
<keyword evidence="8" id="KW-1185">Reference proteome</keyword>
<evidence type="ECO:0000259" key="6">
    <source>
        <dbReference type="Pfam" id="PF18052"/>
    </source>
</evidence>
<dbReference type="GO" id="GO:0000166">
    <property type="term" value="F:nucleotide binding"/>
    <property type="evidence" value="ECO:0007669"/>
    <property type="project" value="UniProtKB-KW"/>
</dbReference>
<evidence type="ECO:0000256" key="2">
    <source>
        <dbReference type="ARBA" id="ARBA00022614"/>
    </source>
</evidence>
<comment type="similarity">
    <text evidence="1">Belongs to the disease resistance NB-LRR family.</text>
</comment>
<name>A0AAQ3KS75_9LILI</name>
<sequence>MSNVDLRRILMAMLPSDAVMEQAAHALRIQKHLKAIADKLWAINAVIMDAELRAVNEPGGVVATWLADFSATLLDVEDLLTEITDRQSAPTSTRVAFCLSIVCKLLKVECRLKKLLRRGSTVLNLQREMMDSMDPCREEYYDIMRHEEGGGGER</sequence>
<organism evidence="7 8">
    <name type="scientific">Canna indica</name>
    <name type="common">Indian-shot</name>
    <dbReference type="NCBI Taxonomy" id="4628"/>
    <lineage>
        <taxon>Eukaryota</taxon>
        <taxon>Viridiplantae</taxon>
        <taxon>Streptophyta</taxon>
        <taxon>Embryophyta</taxon>
        <taxon>Tracheophyta</taxon>
        <taxon>Spermatophyta</taxon>
        <taxon>Magnoliopsida</taxon>
        <taxon>Liliopsida</taxon>
        <taxon>Zingiberales</taxon>
        <taxon>Cannaceae</taxon>
        <taxon>Canna</taxon>
    </lineage>
</organism>
<evidence type="ECO:0000313" key="7">
    <source>
        <dbReference type="EMBL" id="WOL14172.1"/>
    </source>
</evidence>
<keyword evidence="2" id="KW-0433">Leucine-rich repeat</keyword>
<accession>A0AAQ3KS75</accession>
<evidence type="ECO:0000256" key="5">
    <source>
        <dbReference type="ARBA" id="ARBA00022821"/>
    </source>
</evidence>
<feature type="domain" description="Disease resistance N-terminal" evidence="6">
    <location>
        <begin position="17"/>
        <end position="86"/>
    </location>
</feature>
<dbReference type="Proteomes" id="UP001327560">
    <property type="component" value="Chromosome 7"/>
</dbReference>
<evidence type="ECO:0000256" key="4">
    <source>
        <dbReference type="ARBA" id="ARBA00022741"/>
    </source>
</evidence>
<dbReference type="Gene3D" id="1.20.5.4130">
    <property type="match status" value="1"/>
</dbReference>
<dbReference type="InterPro" id="IPR041118">
    <property type="entry name" value="Rx_N"/>
</dbReference>
<dbReference type="GO" id="GO:0006952">
    <property type="term" value="P:defense response"/>
    <property type="evidence" value="ECO:0007669"/>
    <property type="project" value="UniProtKB-KW"/>
</dbReference>
<gene>
    <name evidence="7" type="ORF">Cni_G22952</name>
</gene>
<proteinExistence type="inferred from homology"/>
<reference evidence="7 8" key="1">
    <citation type="submission" date="2023-10" db="EMBL/GenBank/DDBJ databases">
        <title>Chromosome-scale genome assembly provides insights into flower coloration mechanisms of Canna indica.</title>
        <authorList>
            <person name="Li C."/>
        </authorList>
    </citation>
    <scope>NUCLEOTIDE SEQUENCE [LARGE SCALE GENOMIC DNA]</scope>
    <source>
        <tissue evidence="7">Flower</tissue>
    </source>
</reference>
<dbReference type="EMBL" id="CP136896">
    <property type="protein sequence ID" value="WOL14172.1"/>
    <property type="molecule type" value="Genomic_DNA"/>
</dbReference>
<protein>
    <submittedName>
        <fullName evidence="7">Disease resistance protein RGA3</fullName>
    </submittedName>
</protein>
<keyword evidence="3" id="KW-0677">Repeat</keyword>
<keyword evidence="5" id="KW-0611">Plant defense</keyword>
<dbReference type="Pfam" id="PF18052">
    <property type="entry name" value="Rx_N"/>
    <property type="match status" value="1"/>
</dbReference>